<dbReference type="Proteomes" id="UP000002791">
    <property type="component" value="Chromosome"/>
</dbReference>
<dbReference type="InterPro" id="IPR039261">
    <property type="entry name" value="FNR_nucleotide-bd"/>
</dbReference>
<dbReference type="PANTHER" id="PTHR30157:SF0">
    <property type="entry name" value="NADPH-DEPENDENT FERRIC-CHELATE REDUCTASE"/>
    <property type="match status" value="1"/>
</dbReference>
<dbReference type="EMBL" id="CM001440">
    <property type="protein sequence ID" value="EHR60497.1"/>
    <property type="molecule type" value="Genomic_DNA"/>
</dbReference>
<dbReference type="Gene3D" id="3.40.50.80">
    <property type="entry name" value="Nucleotide-binding domain of ferredoxin-NADP reductase (FNR) module"/>
    <property type="match status" value="1"/>
</dbReference>
<proteinExistence type="predicted"/>
<organism evidence="2 3">
    <name type="scientific">Saccharomonospora cyanea NA-134</name>
    <dbReference type="NCBI Taxonomy" id="882082"/>
    <lineage>
        <taxon>Bacteria</taxon>
        <taxon>Bacillati</taxon>
        <taxon>Actinomycetota</taxon>
        <taxon>Actinomycetes</taxon>
        <taxon>Pseudonocardiales</taxon>
        <taxon>Pseudonocardiaceae</taxon>
        <taxon>Saccharomonospora</taxon>
    </lineage>
</organism>
<dbReference type="Gene3D" id="2.40.30.10">
    <property type="entry name" value="Translation factors"/>
    <property type="match status" value="1"/>
</dbReference>
<feature type="domain" description="FAD-binding FR-type" evidence="1">
    <location>
        <begin position="9"/>
        <end position="134"/>
    </location>
</feature>
<dbReference type="HOGENOM" id="CLU_040923_3_0_11"/>
<name>H5XFV5_9PSEU</name>
<reference evidence="2 3" key="1">
    <citation type="submission" date="2011-11" db="EMBL/GenBank/DDBJ databases">
        <title>The Noncontiguous Finished sequence of Saccharomonospora cyanea NA-134.</title>
        <authorList>
            <consortium name="US DOE Joint Genome Institute"/>
            <person name="Lucas S."/>
            <person name="Han J."/>
            <person name="Lapidus A."/>
            <person name="Cheng J.-F."/>
            <person name="Goodwin L."/>
            <person name="Pitluck S."/>
            <person name="Peters L."/>
            <person name="Ovchinnikova G."/>
            <person name="Lu M."/>
            <person name="Detter J.C."/>
            <person name="Han C."/>
            <person name="Tapia R."/>
            <person name="Land M."/>
            <person name="Hauser L."/>
            <person name="Kyrpides N."/>
            <person name="Ivanova N."/>
            <person name="Pagani I."/>
            <person name="Brambilla E.-M."/>
            <person name="Klenk H.-P."/>
            <person name="Woyke T."/>
        </authorList>
    </citation>
    <scope>NUCLEOTIDE SEQUENCE [LARGE SCALE GENOMIC DNA]</scope>
    <source>
        <strain evidence="2 3">NA-134</strain>
    </source>
</reference>
<dbReference type="Pfam" id="PF08021">
    <property type="entry name" value="FAD_binding_9"/>
    <property type="match status" value="1"/>
</dbReference>
<dbReference type="AlphaFoldDB" id="H5XFV5"/>
<dbReference type="InterPro" id="IPR007037">
    <property type="entry name" value="SIP_rossman_dom"/>
</dbReference>
<evidence type="ECO:0000313" key="3">
    <source>
        <dbReference type="Proteomes" id="UP000002791"/>
    </source>
</evidence>
<protein>
    <submittedName>
        <fullName evidence="2">Siderophore-interacting protein</fullName>
    </submittedName>
</protein>
<evidence type="ECO:0000259" key="1">
    <source>
        <dbReference type="PROSITE" id="PS51384"/>
    </source>
</evidence>
<sequence>MAERGRNGKPTIQARVVRTERLTPQMIRVVCGGEGLASFRHNGFTDSYVKVLFRVPGVRYPEPFDLAAVQESLPREQWPRMRTYTVRYHDADAGELALDILVHGDEGLGGPWASRVRPGDEVLLRGPGGAYAPRVDVDRHLFVGDESALPAIAASLEALPAGAPATVRLLVENQDEQQALSTKGAVDLRWLHRADGDDLVSEVRALDVGSGSVQAFVHGEAGMVRDLRGHLLRERGLDRELLSISGYWRQGRTDESWRKEKKAFMA</sequence>
<dbReference type="OrthoDB" id="3291337at2"/>
<dbReference type="Pfam" id="PF04954">
    <property type="entry name" value="SIP"/>
    <property type="match status" value="1"/>
</dbReference>
<dbReference type="GO" id="GO:0016491">
    <property type="term" value="F:oxidoreductase activity"/>
    <property type="evidence" value="ECO:0007669"/>
    <property type="project" value="InterPro"/>
</dbReference>
<dbReference type="InterPro" id="IPR017927">
    <property type="entry name" value="FAD-bd_FR_type"/>
</dbReference>
<dbReference type="eggNOG" id="COG2375">
    <property type="taxonomic scope" value="Bacteria"/>
</dbReference>
<gene>
    <name evidence="2" type="ORF">SaccyDRAFT_1596</name>
</gene>
<accession>H5XFV5</accession>
<dbReference type="FunFam" id="2.40.30.10:FF:000131">
    <property type="entry name" value="NADPH-dependent ferric siderophore reductase"/>
    <property type="match status" value="1"/>
</dbReference>
<dbReference type="CDD" id="cd06193">
    <property type="entry name" value="siderophore_interacting"/>
    <property type="match status" value="1"/>
</dbReference>
<dbReference type="PANTHER" id="PTHR30157">
    <property type="entry name" value="FERRIC REDUCTASE, NADPH-DEPENDENT"/>
    <property type="match status" value="1"/>
</dbReference>
<keyword evidence="3" id="KW-1185">Reference proteome</keyword>
<evidence type="ECO:0000313" key="2">
    <source>
        <dbReference type="EMBL" id="EHR60497.1"/>
    </source>
</evidence>
<dbReference type="SUPFAM" id="SSF63380">
    <property type="entry name" value="Riboflavin synthase domain-like"/>
    <property type="match status" value="1"/>
</dbReference>
<dbReference type="RefSeq" id="WP_005455160.1">
    <property type="nucleotide sequence ID" value="NZ_CM001440.1"/>
</dbReference>
<dbReference type="InterPro" id="IPR039374">
    <property type="entry name" value="SIP_fam"/>
</dbReference>
<dbReference type="PROSITE" id="PS51384">
    <property type="entry name" value="FAD_FR"/>
    <property type="match status" value="1"/>
</dbReference>
<dbReference type="InterPro" id="IPR017938">
    <property type="entry name" value="Riboflavin_synthase-like_b-brl"/>
</dbReference>
<dbReference type="STRING" id="882082.SaccyDRAFT_1596"/>
<dbReference type="InterPro" id="IPR013113">
    <property type="entry name" value="SIP_FAD-bd"/>
</dbReference>